<feature type="transmembrane region" description="Helical" evidence="1">
    <location>
        <begin position="20"/>
        <end position="39"/>
    </location>
</feature>
<keyword evidence="1" id="KW-0472">Membrane</keyword>
<reference evidence="2 3" key="1">
    <citation type="submission" date="2017-03" db="EMBL/GenBank/DDBJ databases">
        <authorList>
            <person name="Hulin M.T."/>
        </authorList>
    </citation>
    <scope>NUCLEOTIDE SEQUENCE [LARGE SCALE GENOMIC DNA]</scope>
    <source>
        <strain evidence="2 3">5264</strain>
    </source>
</reference>
<evidence type="ECO:0000313" key="3">
    <source>
        <dbReference type="Proteomes" id="UP000237295"/>
    </source>
</evidence>
<accession>A0AAE5VVU9</accession>
<dbReference type="Proteomes" id="UP000237295">
    <property type="component" value="Unassembled WGS sequence"/>
</dbReference>
<organism evidence="2 3">
    <name type="scientific">Pseudomonas syringae pv. syringae</name>
    <dbReference type="NCBI Taxonomy" id="321"/>
    <lineage>
        <taxon>Bacteria</taxon>
        <taxon>Pseudomonadati</taxon>
        <taxon>Pseudomonadota</taxon>
        <taxon>Gammaproteobacteria</taxon>
        <taxon>Pseudomonadales</taxon>
        <taxon>Pseudomonadaceae</taxon>
        <taxon>Pseudomonas</taxon>
        <taxon>Pseudomonas syringae</taxon>
    </lineage>
</organism>
<dbReference type="RefSeq" id="WP_103693282.1">
    <property type="nucleotide sequence ID" value="NZ_NBAQ01000002.1"/>
</dbReference>
<name>A0AAE5VVU9_PSESY</name>
<evidence type="ECO:0000313" key="2">
    <source>
        <dbReference type="EMBL" id="POQ05552.1"/>
    </source>
</evidence>
<gene>
    <name evidence="2" type="ORF">CXB42_05275</name>
</gene>
<keyword evidence="1" id="KW-1133">Transmembrane helix</keyword>
<protein>
    <submittedName>
        <fullName evidence="2">Uncharacterized protein</fullName>
    </submittedName>
</protein>
<dbReference type="EMBL" id="NBAQ01000002">
    <property type="protein sequence ID" value="POQ05552.1"/>
    <property type="molecule type" value="Genomic_DNA"/>
</dbReference>
<dbReference type="AlphaFoldDB" id="A0AAE5VVU9"/>
<comment type="caution">
    <text evidence="2">The sequence shown here is derived from an EMBL/GenBank/DDBJ whole genome shotgun (WGS) entry which is preliminary data.</text>
</comment>
<sequence>MQNAKTPPTISSAQLQLINLYGFFMVAWSALESVIQAAIMKELDISPTKAVIITGKLQFQPRIQLLINLLKQNTPQNQEAIKAMQKMEGFAHRNTIVHGLIVIGKPEQLTFIKYDGGASVSQSFTPIEMERHVNGLNDRSERIQHLLGITDREIQEIGDATLSLVKVIKKST</sequence>
<evidence type="ECO:0000256" key="1">
    <source>
        <dbReference type="SAM" id="Phobius"/>
    </source>
</evidence>
<keyword evidence="1" id="KW-0812">Transmembrane</keyword>
<proteinExistence type="predicted"/>